<gene>
    <name evidence="2" type="ORF">B4915_13065</name>
</gene>
<dbReference type="InterPro" id="IPR002871">
    <property type="entry name" value="NIF_FeS_clus_asmbl_NifU_N"/>
</dbReference>
<evidence type="ECO:0000259" key="1">
    <source>
        <dbReference type="Pfam" id="PF01592"/>
    </source>
</evidence>
<dbReference type="PANTHER" id="PTHR10093">
    <property type="entry name" value="IRON-SULFUR CLUSTER ASSEMBLY ENZYME NIFU HOMOLOG"/>
    <property type="match status" value="1"/>
</dbReference>
<feature type="domain" description="NIF system FeS cluster assembly NifU N-terminal" evidence="1">
    <location>
        <begin position="8"/>
        <end position="136"/>
    </location>
</feature>
<name>A0A2S9QL48_9MICO</name>
<dbReference type="GO" id="GO:0051536">
    <property type="term" value="F:iron-sulfur cluster binding"/>
    <property type="evidence" value="ECO:0007669"/>
    <property type="project" value="InterPro"/>
</dbReference>
<dbReference type="OrthoDB" id="9804157at2"/>
<dbReference type="EMBL" id="MWZD01000022">
    <property type="protein sequence ID" value="PRI10309.1"/>
    <property type="molecule type" value="Genomic_DNA"/>
</dbReference>
<protein>
    <submittedName>
        <fullName evidence="2">SUF system NifU family Fe-S cluster assembly protein</fullName>
    </submittedName>
</protein>
<reference evidence="2 3" key="1">
    <citation type="journal article" date="2017" name="New Microbes New Infect">
        <title>Genome sequence of 'Leucobacter massiliensis' sp. nov. isolated from human pharynx after travel to the 2014 Hajj.</title>
        <authorList>
            <person name="Leangapichart T."/>
            <person name="Gautret P."/>
            <person name="Nguyen T.T."/>
            <person name="Armstrong N."/>
            <person name="Rolain J.M."/>
        </authorList>
    </citation>
    <scope>NUCLEOTIDE SEQUENCE [LARGE SCALE GENOMIC DNA]</scope>
    <source>
        <strain evidence="2 3">122RC15</strain>
    </source>
</reference>
<dbReference type="Pfam" id="PF01592">
    <property type="entry name" value="NifU_N"/>
    <property type="match status" value="1"/>
</dbReference>
<dbReference type="Proteomes" id="UP000238650">
    <property type="component" value="Unassembled WGS sequence"/>
</dbReference>
<dbReference type="CDD" id="cd06664">
    <property type="entry name" value="IscU_like"/>
    <property type="match status" value="1"/>
</dbReference>
<dbReference type="GO" id="GO:0016226">
    <property type="term" value="P:iron-sulfur cluster assembly"/>
    <property type="evidence" value="ECO:0007669"/>
    <property type="project" value="InterPro"/>
</dbReference>
<dbReference type="GO" id="GO:0005506">
    <property type="term" value="F:iron ion binding"/>
    <property type="evidence" value="ECO:0007669"/>
    <property type="project" value="InterPro"/>
</dbReference>
<dbReference type="Gene3D" id="3.90.1010.10">
    <property type="match status" value="1"/>
</dbReference>
<evidence type="ECO:0000313" key="3">
    <source>
        <dbReference type="Proteomes" id="UP000238650"/>
    </source>
</evidence>
<evidence type="ECO:0000313" key="2">
    <source>
        <dbReference type="EMBL" id="PRI10309.1"/>
    </source>
</evidence>
<proteinExistence type="predicted"/>
<accession>A0A2S9QL48</accession>
<comment type="caution">
    <text evidence="2">The sequence shown here is derived from an EMBL/GenBank/DDBJ whole genome shotgun (WGS) entry which is preliminary data.</text>
</comment>
<organism evidence="2 3">
    <name type="scientific">Leucobacter massiliensis</name>
    <dbReference type="NCBI Taxonomy" id="1686285"/>
    <lineage>
        <taxon>Bacteria</taxon>
        <taxon>Bacillati</taxon>
        <taxon>Actinomycetota</taxon>
        <taxon>Actinomycetes</taxon>
        <taxon>Micrococcales</taxon>
        <taxon>Microbacteriaceae</taxon>
        <taxon>Leucobacter</taxon>
    </lineage>
</organism>
<dbReference type="SUPFAM" id="SSF82649">
    <property type="entry name" value="SufE/NifU"/>
    <property type="match status" value="1"/>
</dbReference>
<keyword evidence="3" id="KW-1185">Reference proteome</keyword>
<dbReference type="AlphaFoldDB" id="A0A2S9QL48"/>
<dbReference type="NCBIfam" id="TIGR01994">
    <property type="entry name" value="SUF_scaf_2"/>
    <property type="match status" value="1"/>
</dbReference>
<dbReference type="RefSeq" id="WP_105806247.1">
    <property type="nucleotide sequence ID" value="NZ_MWZD01000022.1"/>
</dbReference>
<sequence>MSALDGLYQELILDHSKRPVGKGPLEAPPDALTASHHEFNPSCGDEIDLSISVDPVSGRIERLAWEGQGCSISMASASILSQLVRDDRLTVDEARSRIDAFREMIQARGEGEPDEELLGDAVALQGVSKFVMRVKCAMLGWVALEADLAQVEAQRG</sequence>